<reference evidence="7" key="1">
    <citation type="journal article" date="2020" name="bioRxiv">
        <title>A rank-normalized archaeal taxonomy based on genome phylogeny resolves widespread incomplete and uneven classifications.</title>
        <authorList>
            <person name="Rinke C."/>
            <person name="Chuvochina M."/>
            <person name="Mussig A.J."/>
            <person name="Chaumeil P.-A."/>
            <person name="Waite D.W."/>
            <person name="Whitman W.B."/>
            <person name="Parks D.H."/>
            <person name="Hugenholtz P."/>
        </authorList>
    </citation>
    <scope>NUCLEOTIDE SEQUENCE [LARGE SCALE GENOMIC DNA]</scope>
</reference>
<dbReference type="InterPro" id="IPR001279">
    <property type="entry name" value="Metallo-B-lactamas"/>
</dbReference>
<evidence type="ECO:0000256" key="4">
    <source>
        <dbReference type="ARBA" id="ARBA00022833"/>
    </source>
</evidence>
<proteinExistence type="predicted"/>
<comment type="caution">
    <text evidence="6">The sequence shown here is derived from an EMBL/GenBank/DDBJ whole genome shotgun (WGS) entry which is preliminary data.</text>
</comment>
<keyword evidence="3 6" id="KW-0378">Hydrolase</keyword>
<feature type="domain" description="Metallo-beta-lactamase" evidence="5">
    <location>
        <begin position="18"/>
        <end position="195"/>
    </location>
</feature>
<protein>
    <submittedName>
        <fullName evidence="6">MBL fold metallo-hydrolase</fullName>
    </submittedName>
</protein>
<organism evidence="6 7">
    <name type="scientific">Candidatus Iainarchaeum sp</name>
    <dbReference type="NCBI Taxonomy" id="3101447"/>
    <lineage>
        <taxon>Archaea</taxon>
        <taxon>Candidatus Iainarchaeota</taxon>
        <taxon>Candidatus Iainarchaeia</taxon>
        <taxon>Candidatus Iainarchaeales</taxon>
        <taxon>Candidatus Iainarchaeaceae</taxon>
        <taxon>Candidatus Iainarchaeum</taxon>
    </lineage>
</organism>
<dbReference type="Proteomes" id="UP000590964">
    <property type="component" value="Unassembled WGS sequence"/>
</dbReference>
<dbReference type="EMBL" id="DUFW01000073">
    <property type="protein sequence ID" value="HIH21812.1"/>
    <property type="molecule type" value="Genomic_DNA"/>
</dbReference>
<evidence type="ECO:0000313" key="6">
    <source>
        <dbReference type="EMBL" id="HIH21812.1"/>
    </source>
</evidence>
<accession>A0A7J4JVK7</accession>
<dbReference type="CDD" id="cd06262">
    <property type="entry name" value="metallo-hydrolase-like_MBL-fold"/>
    <property type="match status" value="1"/>
</dbReference>
<evidence type="ECO:0000259" key="5">
    <source>
        <dbReference type="SMART" id="SM00849"/>
    </source>
</evidence>
<dbReference type="Gene3D" id="3.60.15.10">
    <property type="entry name" value="Ribonuclease Z/Hydroxyacylglutathione hydrolase-like"/>
    <property type="match status" value="1"/>
</dbReference>
<evidence type="ECO:0000256" key="2">
    <source>
        <dbReference type="ARBA" id="ARBA00022723"/>
    </source>
</evidence>
<dbReference type="SUPFAM" id="SSF56281">
    <property type="entry name" value="Metallo-hydrolase/oxidoreductase"/>
    <property type="match status" value="1"/>
</dbReference>
<name>A0A7J4JVK7_9ARCH</name>
<dbReference type="GO" id="GO:0046872">
    <property type="term" value="F:metal ion binding"/>
    <property type="evidence" value="ECO:0007669"/>
    <property type="project" value="UniProtKB-KW"/>
</dbReference>
<comment type="cofactor">
    <cofactor evidence="1">
        <name>Zn(2+)</name>
        <dbReference type="ChEBI" id="CHEBI:29105"/>
    </cofactor>
</comment>
<dbReference type="PANTHER" id="PTHR46233:SF3">
    <property type="entry name" value="HYDROXYACYLGLUTATHIONE HYDROLASE GLOC"/>
    <property type="match status" value="1"/>
</dbReference>
<dbReference type="PANTHER" id="PTHR46233">
    <property type="entry name" value="HYDROXYACYLGLUTATHIONE HYDROLASE GLOC"/>
    <property type="match status" value="1"/>
</dbReference>
<sequence length="216" mass="23940">MMEEVCKNVFFLQSANESCNSYLVLGRKLALIDSGLSLNAGFLKNSLQQLGFKPEDVELVLHTHGHADHFSADFLFPRAQIRMAEFDALRVSLKDAMFTCSETFGETFFPKISSFFQPGEVISLPPFKLSVIPTPGHTEGSVCFFEKQKKLLFSGDTLFNGGVGRFDLISGSAQRLRRSLEALSKLDFELLLPGHGAILKGRGKENIKNAVETLFV</sequence>
<keyword evidence="4" id="KW-0862">Zinc</keyword>
<keyword evidence="2" id="KW-0479">Metal-binding</keyword>
<evidence type="ECO:0000256" key="1">
    <source>
        <dbReference type="ARBA" id="ARBA00001947"/>
    </source>
</evidence>
<dbReference type="SMART" id="SM00849">
    <property type="entry name" value="Lactamase_B"/>
    <property type="match status" value="1"/>
</dbReference>
<dbReference type="GO" id="GO:0016787">
    <property type="term" value="F:hydrolase activity"/>
    <property type="evidence" value="ECO:0007669"/>
    <property type="project" value="UniProtKB-KW"/>
</dbReference>
<dbReference type="InterPro" id="IPR051453">
    <property type="entry name" value="MBL_Glyoxalase_II"/>
</dbReference>
<evidence type="ECO:0000313" key="7">
    <source>
        <dbReference type="Proteomes" id="UP000590964"/>
    </source>
</evidence>
<evidence type="ECO:0000256" key="3">
    <source>
        <dbReference type="ARBA" id="ARBA00022801"/>
    </source>
</evidence>
<gene>
    <name evidence="6" type="ORF">HA222_04110</name>
</gene>
<dbReference type="InterPro" id="IPR036866">
    <property type="entry name" value="RibonucZ/Hydroxyglut_hydro"/>
</dbReference>
<dbReference type="Pfam" id="PF00753">
    <property type="entry name" value="Lactamase_B"/>
    <property type="match status" value="1"/>
</dbReference>
<dbReference type="AlphaFoldDB" id="A0A7J4JVK7"/>